<dbReference type="EMBL" id="HACM01009126">
    <property type="protein sequence ID" value="CRZ09568.1"/>
    <property type="molecule type" value="Transcribed_RNA"/>
</dbReference>
<dbReference type="InterPro" id="IPR011990">
    <property type="entry name" value="TPR-like_helical_dom_sf"/>
</dbReference>
<dbReference type="InterPro" id="IPR050600">
    <property type="entry name" value="SETD3_SETD6_MTase"/>
</dbReference>
<reference evidence="5" key="1">
    <citation type="submission" date="2015-04" db="EMBL/GenBank/DDBJ databases">
        <title>The genome sequence of the plant pathogenic Rhizarian Plasmodiophora brassicae reveals insights in its biotrophic life cycle and the origin of chitin synthesis.</title>
        <authorList>
            <person name="Schwelm A."/>
            <person name="Fogelqvist J."/>
            <person name="Knaust A."/>
            <person name="Julke S."/>
            <person name="Lilja T."/>
            <person name="Dhandapani V."/>
            <person name="Bonilla-Rosso G."/>
            <person name="Karlsson M."/>
            <person name="Shevchenko A."/>
            <person name="Choi S.R."/>
            <person name="Kim H.G."/>
            <person name="Park J.Y."/>
            <person name="Lim Y.P."/>
            <person name="Ludwig-Muller J."/>
            <person name="Dixelius C."/>
        </authorList>
    </citation>
    <scope>NUCLEOTIDE SEQUENCE</scope>
    <source>
        <tissue evidence="5">Potato root galls</tissue>
    </source>
</reference>
<dbReference type="InterPro" id="IPR036464">
    <property type="entry name" value="Rubisco_LSMT_subst-bd_sf"/>
</dbReference>
<dbReference type="GO" id="GO:0016279">
    <property type="term" value="F:protein-lysine N-methyltransferase activity"/>
    <property type="evidence" value="ECO:0007669"/>
    <property type="project" value="TreeGrafter"/>
</dbReference>
<accession>A0A0H5R613</accession>
<dbReference type="SUPFAM" id="SSF48452">
    <property type="entry name" value="TPR-like"/>
    <property type="match status" value="1"/>
</dbReference>
<evidence type="ECO:0000256" key="1">
    <source>
        <dbReference type="ARBA" id="ARBA00022603"/>
    </source>
</evidence>
<dbReference type="CDD" id="cd10527">
    <property type="entry name" value="SET_LSMT"/>
    <property type="match status" value="1"/>
</dbReference>
<dbReference type="GO" id="GO:0032259">
    <property type="term" value="P:methylation"/>
    <property type="evidence" value="ECO:0007669"/>
    <property type="project" value="UniProtKB-KW"/>
</dbReference>
<dbReference type="AlphaFoldDB" id="A0A0H5R613"/>
<organism evidence="5">
    <name type="scientific">Spongospora subterranea</name>
    <dbReference type="NCBI Taxonomy" id="70186"/>
    <lineage>
        <taxon>Eukaryota</taxon>
        <taxon>Sar</taxon>
        <taxon>Rhizaria</taxon>
        <taxon>Endomyxa</taxon>
        <taxon>Phytomyxea</taxon>
        <taxon>Plasmodiophorida</taxon>
        <taxon>Plasmodiophoridae</taxon>
        <taxon>Spongospora</taxon>
    </lineage>
</organism>
<protein>
    <recommendedName>
        <fullName evidence="4">SET domain-containing protein</fullName>
    </recommendedName>
</protein>
<dbReference type="InterPro" id="IPR046341">
    <property type="entry name" value="SET_dom_sf"/>
</dbReference>
<dbReference type="SUPFAM" id="SSF82199">
    <property type="entry name" value="SET domain"/>
    <property type="match status" value="1"/>
</dbReference>
<dbReference type="InterPro" id="IPR019734">
    <property type="entry name" value="TPR_rpt"/>
</dbReference>
<name>A0A0H5R613_9EUKA</name>
<keyword evidence="3" id="KW-0949">S-adenosyl-L-methionine</keyword>
<dbReference type="SUPFAM" id="SSF81822">
    <property type="entry name" value="RuBisCo LSMT C-terminal, substrate-binding domain"/>
    <property type="match status" value="1"/>
</dbReference>
<evidence type="ECO:0000256" key="3">
    <source>
        <dbReference type="ARBA" id="ARBA00022691"/>
    </source>
</evidence>
<dbReference type="Gene3D" id="3.90.1420.10">
    <property type="entry name" value="Rubisco LSMT, substrate-binding domain"/>
    <property type="match status" value="1"/>
</dbReference>
<evidence type="ECO:0000256" key="2">
    <source>
        <dbReference type="ARBA" id="ARBA00022679"/>
    </source>
</evidence>
<dbReference type="InterPro" id="IPR001214">
    <property type="entry name" value="SET_dom"/>
</dbReference>
<evidence type="ECO:0000313" key="5">
    <source>
        <dbReference type="EMBL" id="CRZ09568.1"/>
    </source>
</evidence>
<dbReference type="Gene3D" id="1.25.40.10">
    <property type="entry name" value="Tetratricopeptide repeat domain"/>
    <property type="match status" value="1"/>
</dbReference>
<keyword evidence="2" id="KW-0808">Transferase</keyword>
<dbReference type="Gene3D" id="3.90.1410.10">
    <property type="entry name" value="set domain protein methyltransferase, domain 1"/>
    <property type="match status" value="1"/>
</dbReference>
<dbReference type="PANTHER" id="PTHR13271">
    <property type="entry name" value="UNCHARACTERIZED PUTATIVE METHYLTRANSFERASE"/>
    <property type="match status" value="1"/>
</dbReference>
<proteinExistence type="predicted"/>
<sequence length="589" mass="66866">MTRDWKVVGDDALKAGDNIAAEQAYTNAIATAEANADLNRYQLYAARSAAHHNAKNFSKSLEDAERAIFLKPSFGIGHLRVGHALEGLQRLEKAYESYKTGLVHDPTNKYLIQARDAIVKQRDRAMKHQQPFLEGGELTANYQIFLEWLQEGNAYFPKITLREYTNEHRGVHALSDIIADELLTSIPRSLIITTEIAIQSAIGKSIIRSGVEIRSRHSLLAAFLLQERARPLSDPSFWAPYLNVLPEKFENIPLNFSREELAYLKGSMVIDKIDSRVETLKSEYQRLIENVPEFKQFTYDDFAWARSIVITRIFGICVDGRKTEALVPFADFLNHRRPRETVWVYEPLTSAFTITAIGCINAGAQISDSYGRKCNSRFFTNYGFSLAENDDNEALIRIPVNQEDPALDRKAILLGDEEFEFERSFSVPANVNCGAAFDEMMSYLRLSSASNSELDTFYGLSVPNLKRVLPMNHRNETASLQLLKMACKRSLSLFDTTIEEDDELLTSPSLTSNIRNCILMRLGEKRVLSYFITFVDDMIPLLSFSQSDIEWVLRSCIKRNFCGAFDVYVKSVVEPLIRVRQNNRSVALP</sequence>
<dbReference type="SMART" id="SM00028">
    <property type="entry name" value="TPR"/>
    <property type="match status" value="3"/>
</dbReference>
<feature type="domain" description="SET" evidence="4">
    <location>
        <begin position="157"/>
        <end position="371"/>
    </location>
</feature>
<dbReference type="PROSITE" id="PS50280">
    <property type="entry name" value="SET"/>
    <property type="match status" value="1"/>
</dbReference>
<dbReference type="PANTHER" id="PTHR13271:SF137">
    <property type="entry name" value="SET DOMAIN-CONTAINING PROTEIN"/>
    <property type="match status" value="1"/>
</dbReference>
<dbReference type="Pfam" id="PF09273">
    <property type="entry name" value="Rubis-subs-bind"/>
    <property type="match status" value="1"/>
</dbReference>
<keyword evidence="1" id="KW-0489">Methyltransferase</keyword>
<evidence type="ECO:0000259" key="4">
    <source>
        <dbReference type="PROSITE" id="PS50280"/>
    </source>
</evidence>
<dbReference type="InterPro" id="IPR015353">
    <property type="entry name" value="Rubisco_LSMT_subst-bd"/>
</dbReference>